<dbReference type="Proteomes" id="UP000179243">
    <property type="component" value="Unassembled WGS sequence"/>
</dbReference>
<gene>
    <name evidence="2" type="ORF">A2519_08730</name>
</gene>
<dbReference type="AlphaFoldDB" id="A0A1F7FIQ3"/>
<protein>
    <recommendedName>
        <fullName evidence="4">Secretion system C-terminal sorting domain-containing protein</fullName>
    </recommendedName>
</protein>
<feature type="signal peptide" evidence="1">
    <location>
        <begin position="1"/>
        <end position="17"/>
    </location>
</feature>
<sequence>MRLLICLFVLIFPLMNAAQQNPNTLLFPDNIQYEGSFRLDGGLRVDEHGYFNYGGYAFAYYPAGDSTGPDDGYPGSLFGTGHASGSYIAEISIPAPVISLAENLADLPLASPLQNFANPYLGIPGCPAKTTQGGLLYLPAQGQQASGKLYGNLCNDYVGTFPNDIHMAWFETNLSNPAIAGLWRLGDYSRWDNSRYLFEIPASWADTNTPGKILACGRCRNWGGEGPNLFACAPWEKGNPPLYGDTIPGEPLMHFMDGTIKKQDKGFTPCNDWQAGAWATRGSRSAVIFLSSVSYSLDHMYMSGPYGPGRYACLLFYDPADLSDVVKGKKNQWEPHWYARKTIDSHFFGAKRPGSNSDQSMEDCYYSIGGMAYDRERGKLYVAQTLESSTRDPLIHVFRIDTATTSAEKHASRNVPDMQLAISPNPFNPKTVITVKVTRFAEARREEKGERCKAEMIIYTIEGKMVLTISDLHLLPSTSTFSVTWDASSQPSGVYIIKATMGSKTLLKKAVLIK</sequence>
<evidence type="ECO:0000313" key="2">
    <source>
        <dbReference type="EMBL" id="OGK06346.1"/>
    </source>
</evidence>
<evidence type="ECO:0008006" key="4">
    <source>
        <dbReference type="Google" id="ProtNLM"/>
    </source>
</evidence>
<accession>A0A1F7FIQ3</accession>
<dbReference type="EMBL" id="MFYX01000033">
    <property type="protein sequence ID" value="OGK06346.1"/>
    <property type="molecule type" value="Genomic_DNA"/>
</dbReference>
<reference evidence="2 3" key="1">
    <citation type="journal article" date="2016" name="Nat. Commun.">
        <title>Thousands of microbial genomes shed light on interconnected biogeochemical processes in an aquifer system.</title>
        <authorList>
            <person name="Anantharaman K."/>
            <person name="Brown C.T."/>
            <person name="Hug L.A."/>
            <person name="Sharon I."/>
            <person name="Castelle C.J."/>
            <person name="Probst A.J."/>
            <person name="Thomas B.C."/>
            <person name="Singh A."/>
            <person name="Wilkins M.J."/>
            <person name="Karaoz U."/>
            <person name="Brodie E.L."/>
            <person name="Williams K.H."/>
            <person name="Hubbard S.S."/>
            <person name="Banfield J.F."/>
        </authorList>
    </citation>
    <scope>NUCLEOTIDE SEQUENCE [LARGE SCALE GENOMIC DNA]</scope>
</reference>
<keyword evidence="1" id="KW-0732">Signal</keyword>
<evidence type="ECO:0000313" key="3">
    <source>
        <dbReference type="Proteomes" id="UP000179243"/>
    </source>
</evidence>
<organism evidence="2 3">
    <name type="scientific">Candidatus Raymondbacteria bacterium RIFOXYD12_FULL_49_13</name>
    <dbReference type="NCBI Taxonomy" id="1817890"/>
    <lineage>
        <taxon>Bacteria</taxon>
        <taxon>Raymondiibacteriota</taxon>
    </lineage>
</organism>
<evidence type="ECO:0000256" key="1">
    <source>
        <dbReference type="SAM" id="SignalP"/>
    </source>
</evidence>
<proteinExistence type="predicted"/>
<feature type="chain" id="PRO_5009528757" description="Secretion system C-terminal sorting domain-containing protein" evidence="1">
    <location>
        <begin position="18"/>
        <end position="514"/>
    </location>
</feature>
<comment type="caution">
    <text evidence="2">The sequence shown here is derived from an EMBL/GenBank/DDBJ whole genome shotgun (WGS) entry which is preliminary data.</text>
</comment>
<name>A0A1F7FIQ3_UNCRA</name>